<proteinExistence type="predicted"/>
<protein>
    <submittedName>
        <fullName evidence="1">Uncharacterized protein</fullName>
    </submittedName>
</protein>
<name>M6JR92_9LEPT</name>
<evidence type="ECO:0000313" key="2">
    <source>
        <dbReference type="Proteomes" id="UP000012106"/>
    </source>
</evidence>
<sequence>MRAEYPKLDFEQYDNAVAAIPKNRNRRRQTPLILFDCSQHCLFESISPQTRMNHFEFVTKTKSVIFLKQSNHNFKKFIVRLGIESLTVLIVIFRGLEQVILSQN</sequence>
<dbReference type="AlphaFoldDB" id="M6JR92"/>
<gene>
    <name evidence="1" type="ORF">LEP1GSC063_3348</name>
</gene>
<organism evidence="1 2">
    <name type="scientific">Leptospira santarosai serovar Arenal str. MAVJ 401</name>
    <dbReference type="NCBI Taxonomy" id="1049976"/>
    <lineage>
        <taxon>Bacteria</taxon>
        <taxon>Pseudomonadati</taxon>
        <taxon>Spirochaetota</taxon>
        <taxon>Spirochaetia</taxon>
        <taxon>Leptospirales</taxon>
        <taxon>Leptospiraceae</taxon>
        <taxon>Leptospira</taxon>
    </lineage>
</organism>
<dbReference type="EMBL" id="AHMU02000039">
    <property type="protein sequence ID" value="EMN22055.1"/>
    <property type="molecule type" value="Genomic_DNA"/>
</dbReference>
<dbReference type="Proteomes" id="UP000012106">
    <property type="component" value="Unassembled WGS sequence"/>
</dbReference>
<comment type="caution">
    <text evidence="1">The sequence shown here is derived from an EMBL/GenBank/DDBJ whole genome shotgun (WGS) entry which is preliminary data.</text>
</comment>
<accession>M6JR92</accession>
<reference evidence="1 2" key="1">
    <citation type="submission" date="2013-01" db="EMBL/GenBank/DDBJ databases">
        <authorList>
            <person name="Harkins D.M."/>
            <person name="Durkin A.S."/>
            <person name="Brinkac L.M."/>
            <person name="Haft D.H."/>
            <person name="Selengut J.D."/>
            <person name="Sanka R."/>
            <person name="DePew J."/>
            <person name="Purushe J."/>
            <person name="Hartskeerl R.A."/>
            <person name="Ahmed A."/>
            <person name="van der Linden H."/>
            <person name="Goris M.G.A."/>
            <person name="Vinetz J.M."/>
            <person name="Sutton G.G."/>
            <person name="Nierman W.C."/>
            <person name="Fouts D.E."/>
        </authorList>
    </citation>
    <scope>NUCLEOTIDE SEQUENCE [LARGE SCALE GENOMIC DNA]</scope>
    <source>
        <strain evidence="1 2">MAVJ 401</strain>
    </source>
</reference>
<evidence type="ECO:0000313" key="1">
    <source>
        <dbReference type="EMBL" id="EMN22055.1"/>
    </source>
</evidence>